<dbReference type="SUPFAM" id="SSF55729">
    <property type="entry name" value="Acyl-CoA N-acyltransferases (Nat)"/>
    <property type="match status" value="1"/>
</dbReference>
<dbReference type="AlphaFoldDB" id="A0A3A9K4B4"/>
<dbReference type="InterPro" id="IPR041380">
    <property type="entry name" value="Acetyltransf_17"/>
</dbReference>
<dbReference type="GO" id="GO:0034069">
    <property type="term" value="F:aminoglycoside N-acetyltransferase activity"/>
    <property type="evidence" value="ECO:0007669"/>
    <property type="project" value="TreeGrafter"/>
</dbReference>
<dbReference type="Gene3D" id="3.40.630.30">
    <property type="match status" value="2"/>
</dbReference>
<dbReference type="InterPro" id="IPR000182">
    <property type="entry name" value="GNAT_dom"/>
</dbReference>
<dbReference type="CDD" id="cd04301">
    <property type="entry name" value="NAT_SF"/>
    <property type="match status" value="1"/>
</dbReference>
<dbReference type="SUPFAM" id="SSF55718">
    <property type="entry name" value="SCP-like"/>
    <property type="match status" value="1"/>
</dbReference>
<proteinExistence type="predicted"/>
<dbReference type="InterPro" id="IPR051554">
    <property type="entry name" value="Acetyltransferase_Eis"/>
</dbReference>
<evidence type="ECO:0000313" key="2">
    <source>
        <dbReference type="EMBL" id="RKL66168.1"/>
    </source>
</evidence>
<organism evidence="2 3">
    <name type="scientific">Salipaludibacillus neizhouensis</name>
    <dbReference type="NCBI Taxonomy" id="885475"/>
    <lineage>
        <taxon>Bacteria</taxon>
        <taxon>Bacillati</taxon>
        <taxon>Bacillota</taxon>
        <taxon>Bacilli</taxon>
        <taxon>Bacillales</taxon>
        <taxon>Bacillaceae</taxon>
    </lineage>
</organism>
<dbReference type="EMBL" id="PDOE01000008">
    <property type="protein sequence ID" value="RKL66168.1"/>
    <property type="molecule type" value="Genomic_DNA"/>
</dbReference>
<keyword evidence="2" id="KW-0808">Transferase</keyword>
<dbReference type="InterPro" id="IPR025559">
    <property type="entry name" value="Eis_dom"/>
</dbReference>
<dbReference type="GO" id="GO:0030649">
    <property type="term" value="P:aminoglycoside antibiotic catabolic process"/>
    <property type="evidence" value="ECO:0007669"/>
    <property type="project" value="TreeGrafter"/>
</dbReference>
<dbReference type="RefSeq" id="WP_110937000.1">
    <property type="nucleotide sequence ID" value="NZ_KZ614146.1"/>
</dbReference>
<keyword evidence="3" id="KW-1185">Reference proteome</keyword>
<evidence type="ECO:0000259" key="1">
    <source>
        <dbReference type="PROSITE" id="PS51186"/>
    </source>
</evidence>
<dbReference type="PROSITE" id="PS51186">
    <property type="entry name" value="GNAT"/>
    <property type="match status" value="1"/>
</dbReference>
<accession>A0A3A9K4B4</accession>
<dbReference type="Pfam" id="PF17668">
    <property type="entry name" value="Acetyltransf_17"/>
    <property type="match status" value="1"/>
</dbReference>
<dbReference type="OrthoDB" id="9768284at2"/>
<dbReference type="Gene3D" id="3.30.1050.10">
    <property type="entry name" value="SCP2 sterol-binding domain"/>
    <property type="match status" value="1"/>
</dbReference>
<dbReference type="PANTHER" id="PTHR37817">
    <property type="entry name" value="N-ACETYLTRANSFERASE EIS"/>
    <property type="match status" value="1"/>
</dbReference>
<protein>
    <submittedName>
        <fullName evidence="2">GNAT family N-acetyltransferase</fullName>
    </submittedName>
</protein>
<dbReference type="PANTHER" id="PTHR37817:SF1">
    <property type="entry name" value="N-ACETYLTRANSFERASE EIS"/>
    <property type="match status" value="1"/>
</dbReference>
<gene>
    <name evidence="2" type="ORF">CR203_16560</name>
</gene>
<reference evidence="2 3" key="1">
    <citation type="submission" date="2017-10" db="EMBL/GenBank/DDBJ databases">
        <title>Bacillus sp. nov., a halophilic bacterium isolated from a Keqin Lake.</title>
        <authorList>
            <person name="Wang H."/>
        </authorList>
    </citation>
    <scope>NUCLEOTIDE SEQUENCE [LARGE SCALE GENOMIC DNA]</scope>
    <source>
        <strain evidence="2 3">KCTC 13187</strain>
    </source>
</reference>
<feature type="domain" description="N-acetyltransferase" evidence="1">
    <location>
        <begin position="1"/>
        <end position="141"/>
    </location>
</feature>
<sequence length="405" mass="47002">MLIRRLKASETQTSLQMSEFAFQFELNEKERLQQLEDDQPEQTWVIEMENEIVSKATVLPLHVYFNGKVVPMGGVSGVVTWPEHRRGGYVKKLLSHSLNEMREQGQVLSFLYPFSIPFYRKFGWELFADTEILTLEKHQLPKRETYEGTIRRLTKDDPLIVDEVYQAWAKKYAGTIVRDSEWWKKSVFKRKKGTISAYFNAQNEKTGYLIYEVKNRTMTVHEIIWLTPDARRALLHFISNHDSMIDKAVIKTVAHDRLPFLLTDPQVKREVSSYFMARIVDVKAFLSLYPFEFNRDDKPLILHITDEFCSWNSGIYILSKSTDDNIDNEVKFFGDDTSNSGSGATCSHSPKKGIHLTVQHLTAILFCTQTPQTLVEEEFIQGDQQSIKVLESALPTLKPFIYDFF</sequence>
<dbReference type="Proteomes" id="UP000281498">
    <property type="component" value="Unassembled WGS sequence"/>
</dbReference>
<dbReference type="InterPro" id="IPR036527">
    <property type="entry name" value="SCP2_sterol-bd_dom_sf"/>
</dbReference>
<name>A0A3A9K4B4_9BACI</name>
<comment type="caution">
    <text evidence="2">The sequence shown here is derived from an EMBL/GenBank/DDBJ whole genome shotgun (WGS) entry which is preliminary data.</text>
</comment>
<dbReference type="Pfam" id="PF13527">
    <property type="entry name" value="Acetyltransf_9"/>
    <property type="match status" value="1"/>
</dbReference>
<dbReference type="InterPro" id="IPR016181">
    <property type="entry name" value="Acyl_CoA_acyltransferase"/>
</dbReference>
<evidence type="ECO:0000313" key="3">
    <source>
        <dbReference type="Proteomes" id="UP000281498"/>
    </source>
</evidence>
<dbReference type="Pfam" id="PF13530">
    <property type="entry name" value="SCP2_2"/>
    <property type="match status" value="1"/>
</dbReference>